<keyword evidence="2" id="KW-1185">Reference proteome</keyword>
<sequence length="135" mass="15201">MLWRAEGLAILRSPGVKPTMVFPSRSTCEKQDIKHVGVCGSSANFPTKFYRLTISSFLVEFMSKVMTSSTSISFPVLVELTRQEFREFGMKIRPALELEEFVKNLVPLVRPRALGEPIPTGVSEVIDRGRQIINQ</sequence>
<name>A0A397SYZ8_9GLOM</name>
<comment type="caution">
    <text evidence="1">The sequence shown here is derived from an EMBL/GenBank/DDBJ whole genome shotgun (WGS) entry which is preliminary data.</text>
</comment>
<organism evidence="1 2">
    <name type="scientific">Glomus cerebriforme</name>
    <dbReference type="NCBI Taxonomy" id="658196"/>
    <lineage>
        <taxon>Eukaryota</taxon>
        <taxon>Fungi</taxon>
        <taxon>Fungi incertae sedis</taxon>
        <taxon>Mucoromycota</taxon>
        <taxon>Glomeromycotina</taxon>
        <taxon>Glomeromycetes</taxon>
        <taxon>Glomerales</taxon>
        <taxon>Glomeraceae</taxon>
        <taxon>Glomus</taxon>
    </lineage>
</organism>
<dbReference type="OrthoDB" id="2423039at2759"/>
<reference evidence="1 2" key="1">
    <citation type="submission" date="2018-06" db="EMBL/GenBank/DDBJ databases">
        <title>Comparative genomics reveals the genomic features of Rhizophagus irregularis, R. cerebriforme, R. diaphanum and Gigaspora rosea, and their symbiotic lifestyle signature.</title>
        <authorList>
            <person name="Morin E."/>
            <person name="San Clemente H."/>
            <person name="Chen E.C.H."/>
            <person name="De La Providencia I."/>
            <person name="Hainaut M."/>
            <person name="Kuo A."/>
            <person name="Kohler A."/>
            <person name="Murat C."/>
            <person name="Tang N."/>
            <person name="Roy S."/>
            <person name="Loubradou J."/>
            <person name="Henrissat B."/>
            <person name="Grigoriev I.V."/>
            <person name="Corradi N."/>
            <person name="Roux C."/>
            <person name="Martin F.M."/>
        </authorList>
    </citation>
    <scope>NUCLEOTIDE SEQUENCE [LARGE SCALE GENOMIC DNA]</scope>
    <source>
        <strain evidence="1 2">DAOM 227022</strain>
    </source>
</reference>
<dbReference type="EMBL" id="QKYT01000283">
    <property type="protein sequence ID" value="RIA87994.1"/>
    <property type="molecule type" value="Genomic_DNA"/>
</dbReference>
<gene>
    <name evidence="1" type="ORF">C1645_826993</name>
</gene>
<protein>
    <submittedName>
        <fullName evidence="1">Uncharacterized protein</fullName>
    </submittedName>
</protein>
<dbReference type="Proteomes" id="UP000265703">
    <property type="component" value="Unassembled WGS sequence"/>
</dbReference>
<proteinExistence type="predicted"/>
<accession>A0A397SYZ8</accession>
<dbReference type="AlphaFoldDB" id="A0A397SYZ8"/>
<evidence type="ECO:0000313" key="1">
    <source>
        <dbReference type="EMBL" id="RIA87994.1"/>
    </source>
</evidence>
<evidence type="ECO:0000313" key="2">
    <source>
        <dbReference type="Proteomes" id="UP000265703"/>
    </source>
</evidence>